<comment type="caution">
    <text evidence="2">The sequence shown here is derived from an EMBL/GenBank/DDBJ whole genome shotgun (WGS) entry which is preliminary data.</text>
</comment>
<keyword evidence="3" id="KW-1185">Reference proteome</keyword>
<dbReference type="GO" id="GO:0071277">
    <property type="term" value="P:cellular response to calcium ion"/>
    <property type="evidence" value="ECO:0007669"/>
    <property type="project" value="TreeGrafter"/>
</dbReference>
<dbReference type="Pfam" id="PF07002">
    <property type="entry name" value="Copine"/>
    <property type="match status" value="1"/>
</dbReference>
<dbReference type="PANTHER" id="PTHR10857:SF106">
    <property type="entry name" value="C2 DOMAIN-CONTAINING PROTEIN"/>
    <property type="match status" value="1"/>
</dbReference>
<evidence type="ECO:0000259" key="1">
    <source>
        <dbReference type="Pfam" id="PF07002"/>
    </source>
</evidence>
<dbReference type="AlphaFoldDB" id="A0AA88KNB0"/>
<proteinExistence type="predicted"/>
<dbReference type="Proteomes" id="UP000816034">
    <property type="component" value="Unassembled WGS sequence"/>
</dbReference>
<dbReference type="EMBL" id="PYSW02000012">
    <property type="protein sequence ID" value="KAG2387834.1"/>
    <property type="molecule type" value="Genomic_DNA"/>
</dbReference>
<sequence>MPDTVKAIISASRYPMSIVIVGVGSADFGSMETLDGDDRRLQSGSEVAFRDIVQFVPFRKYNSQNYINLARETLKEVPQQVCEYMKYMKIKPNKRV</sequence>
<dbReference type="GO" id="GO:0005886">
    <property type="term" value="C:plasma membrane"/>
    <property type="evidence" value="ECO:0007669"/>
    <property type="project" value="TreeGrafter"/>
</dbReference>
<evidence type="ECO:0000313" key="3">
    <source>
        <dbReference type="Proteomes" id="UP000816034"/>
    </source>
</evidence>
<dbReference type="GeneID" id="68093884"/>
<dbReference type="GO" id="GO:0005544">
    <property type="term" value="F:calcium-dependent phospholipid binding"/>
    <property type="evidence" value="ECO:0007669"/>
    <property type="project" value="InterPro"/>
</dbReference>
<gene>
    <name evidence="2" type="ORF">C9374_001428</name>
</gene>
<dbReference type="InterPro" id="IPR045052">
    <property type="entry name" value="Copine"/>
</dbReference>
<organism evidence="2 3">
    <name type="scientific">Naegleria lovaniensis</name>
    <name type="common">Amoeba</name>
    <dbReference type="NCBI Taxonomy" id="51637"/>
    <lineage>
        <taxon>Eukaryota</taxon>
        <taxon>Discoba</taxon>
        <taxon>Heterolobosea</taxon>
        <taxon>Tetramitia</taxon>
        <taxon>Eutetramitia</taxon>
        <taxon>Vahlkampfiidae</taxon>
        <taxon>Naegleria</taxon>
    </lineage>
</organism>
<dbReference type="InterPro" id="IPR010734">
    <property type="entry name" value="Copine_C"/>
</dbReference>
<dbReference type="PANTHER" id="PTHR10857">
    <property type="entry name" value="COPINE"/>
    <property type="match status" value="1"/>
</dbReference>
<reference evidence="2 3" key="1">
    <citation type="journal article" date="2018" name="BMC Genomics">
        <title>The genome of Naegleria lovaniensis, the basis for a comparative approach to unravel pathogenicity factors of the human pathogenic amoeba N. fowleri.</title>
        <authorList>
            <person name="Liechti N."/>
            <person name="Schurch N."/>
            <person name="Bruggmann R."/>
            <person name="Wittwer M."/>
        </authorList>
    </citation>
    <scope>NUCLEOTIDE SEQUENCE [LARGE SCALE GENOMIC DNA]</scope>
    <source>
        <strain evidence="2 3">ATCC 30569</strain>
    </source>
</reference>
<dbReference type="RefSeq" id="XP_044551826.1">
    <property type="nucleotide sequence ID" value="XM_044690247.1"/>
</dbReference>
<accession>A0AA88KNB0</accession>
<evidence type="ECO:0000313" key="2">
    <source>
        <dbReference type="EMBL" id="KAG2387834.1"/>
    </source>
</evidence>
<name>A0AA88KNB0_NAELO</name>
<feature type="domain" description="Copine C-terminal" evidence="1">
    <location>
        <begin position="1"/>
        <end position="92"/>
    </location>
</feature>
<protein>
    <recommendedName>
        <fullName evidence="1">Copine C-terminal domain-containing protein</fullName>
    </recommendedName>
</protein>